<dbReference type="AlphaFoldDB" id="A0A918U5D0"/>
<proteinExistence type="predicted"/>
<comment type="caution">
    <text evidence="1">The sequence shown here is derived from an EMBL/GenBank/DDBJ whole genome shotgun (WGS) entry which is preliminary data.</text>
</comment>
<keyword evidence="2" id="KW-1185">Reference proteome</keyword>
<evidence type="ECO:0000313" key="1">
    <source>
        <dbReference type="EMBL" id="GGX94962.1"/>
    </source>
</evidence>
<name>A0A918U5D0_9ACTN</name>
<dbReference type="RefSeq" id="WP_229919589.1">
    <property type="nucleotide sequence ID" value="NZ_BMVU01000034.1"/>
</dbReference>
<evidence type="ECO:0000313" key="2">
    <source>
        <dbReference type="Proteomes" id="UP000619244"/>
    </source>
</evidence>
<reference evidence="1" key="1">
    <citation type="journal article" date="2014" name="Int. J. Syst. Evol. Microbiol.">
        <title>Complete genome sequence of Corynebacterium casei LMG S-19264T (=DSM 44701T), isolated from a smear-ripened cheese.</title>
        <authorList>
            <consortium name="US DOE Joint Genome Institute (JGI-PGF)"/>
            <person name="Walter F."/>
            <person name="Albersmeier A."/>
            <person name="Kalinowski J."/>
            <person name="Ruckert C."/>
        </authorList>
    </citation>
    <scope>NUCLEOTIDE SEQUENCE</scope>
    <source>
        <strain evidence="1">JCM 4790</strain>
    </source>
</reference>
<accession>A0A918U5D0</accession>
<reference evidence="1" key="2">
    <citation type="submission" date="2020-09" db="EMBL/GenBank/DDBJ databases">
        <authorList>
            <person name="Sun Q."/>
            <person name="Ohkuma M."/>
        </authorList>
    </citation>
    <scope>NUCLEOTIDE SEQUENCE</scope>
    <source>
        <strain evidence="1">JCM 4790</strain>
    </source>
</reference>
<protein>
    <submittedName>
        <fullName evidence="1">Uncharacterized protein</fullName>
    </submittedName>
</protein>
<gene>
    <name evidence="1" type="ORF">GCM10010358_55950</name>
</gene>
<dbReference type="Proteomes" id="UP000619244">
    <property type="component" value="Unassembled WGS sequence"/>
</dbReference>
<organism evidence="1 2">
    <name type="scientific">Streptomyces minutiscleroticus</name>
    <dbReference type="NCBI Taxonomy" id="68238"/>
    <lineage>
        <taxon>Bacteria</taxon>
        <taxon>Bacillati</taxon>
        <taxon>Actinomycetota</taxon>
        <taxon>Actinomycetes</taxon>
        <taxon>Kitasatosporales</taxon>
        <taxon>Streptomycetaceae</taxon>
        <taxon>Streptomyces</taxon>
    </lineage>
</organism>
<dbReference type="EMBL" id="BMVU01000034">
    <property type="protein sequence ID" value="GGX94962.1"/>
    <property type="molecule type" value="Genomic_DNA"/>
</dbReference>
<sequence>MADAFINVVHPLQGHSRHIILRINGQLRVLQSPTPDALVEVQQAFAYQQPVIGVWDTQSPHVLRSVRIQRV</sequence>